<protein>
    <submittedName>
        <fullName evidence="2">Uncharacterized protein</fullName>
    </submittedName>
</protein>
<proteinExistence type="predicted"/>
<keyword evidence="3" id="KW-1185">Reference proteome</keyword>
<feature type="transmembrane region" description="Helical" evidence="1">
    <location>
        <begin position="126"/>
        <end position="146"/>
    </location>
</feature>
<dbReference type="AlphaFoldDB" id="A0A5N0T702"/>
<evidence type="ECO:0000256" key="1">
    <source>
        <dbReference type="SAM" id="Phobius"/>
    </source>
</evidence>
<organism evidence="2 3">
    <name type="scientific">Microbacterium caowuchunii</name>
    <dbReference type="NCBI Taxonomy" id="2614638"/>
    <lineage>
        <taxon>Bacteria</taxon>
        <taxon>Bacillati</taxon>
        <taxon>Actinomycetota</taxon>
        <taxon>Actinomycetes</taxon>
        <taxon>Micrococcales</taxon>
        <taxon>Microbacteriaceae</taxon>
        <taxon>Microbacterium</taxon>
    </lineage>
</organism>
<name>A0A5N0T702_9MICO</name>
<feature type="transmembrane region" description="Helical" evidence="1">
    <location>
        <begin position="35"/>
        <end position="53"/>
    </location>
</feature>
<feature type="transmembrane region" description="Helical" evidence="1">
    <location>
        <begin position="153"/>
        <end position="177"/>
    </location>
</feature>
<reference evidence="3" key="1">
    <citation type="submission" date="2019-09" db="EMBL/GenBank/DDBJ databases">
        <title>Mumia zhuanghuii sp. nov. isolated from the intestinal contents of plateau pika (Ochotona curzoniae) in the Qinghai-Tibet plateau of China.</title>
        <authorList>
            <person name="Tian Z."/>
        </authorList>
    </citation>
    <scope>NUCLEOTIDE SEQUENCE [LARGE SCALE GENOMIC DNA]</scope>
    <source>
        <strain evidence="3">L-033</strain>
    </source>
</reference>
<evidence type="ECO:0000313" key="3">
    <source>
        <dbReference type="Proteomes" id="UP000326838"/>
    </source>
</evidence>
<gene>
    <name evidence="2" type="ORF">F6B40_13605</name>
</gene>
<keyword evidence="1" id="KW-0472">Membrane</keyword>
<dbReference type="Proteomes" id="UP000326838">
    <property type="component" value="Unassembled WGS sequence"/>
</dbReference>
<feature type="transmembrane region" description="Helical" evidence="1">
    <location>
        <begin position="101"/>
        <end position="120"/>
    </location>
</feature>
<keyword evidence="1" id="KW-1133">Transmembrane helix</keyword>
<dbReference type="RefSeq" id="WP_150894935.1">
    <property type="nucleotide sequence ID" value="NZ_VYUY01000019.1"/>
</dbReference>
<accession>A0A5N0T702</accession>
<dbReference type="EMBL" id="VYUY01000019">
    <property type="protein sequence ID" value="KAA9130662.1"/>
    <property type="molecule type" value="Genomic_DNA"/>
</dbReference>
<sequence length="178" mass="19215">MSDVQAGTAGDDVPETTPRQAAWHRWFDLRFRTPVAVYGLIVYTSLINIAAEHGTVSDLLITSVASLIVFYLAHVFAHTLSDHGTHRLGPATASAFRHSLGMLYSGVPTTLAMVIASFTVHDPDELSDIATNTTFVMLFLLGLSAYTRTGAPVWLRLLGAIGTAMLGLLVVILELLLH</sequence>
<keyword evidence="1" id="KW-0812">Transmembrane</keyword>
<evidence type="ECO:0000313" key="2">
    <source>
        <dbReference type="EMBL" id="KAA9130662.1"/>
    </source>
</evidence>
<comment type="caution">
    <text evidence="2">The sequence shown here is derived from an EMBL/GenBank/DDBJ whole genome shotgun (WGS) entry which is preliminary data.</text>
</comment>
<feature type="transmembrane region" description="Helical" evidence="1">
    <location>
        <begin position="59"/>
        <end position="80"/>
    </location>
</feature>